<keyword evidence="5" id="KW-1185">Reference proteome</keyword>
<dbReference type="InterPro" id="IPR029063">
    <property type="entry name" value="SAM-dependent_MTases_sf"/>
</dbReference>
<evidence type="ECO:0000256" key="1">
    <source>
        <dbReference type="ARBA" id="ARBA00022603"/>
    </source>
</evidence>
<dbReference type="PROSITE" id="PS51681">
    <property type="entry name" value="SAM_MT_NNMT_PNMT_TEMT"/>
    <property type="match status" value="1"/>
</dbReference>
<evidence type="ECO:0000256" key="2">
    <source>
        <dbReference type="ARBA" id="ARBA00022679"/>
    </source>
</evidence>
<dbReference type="GO" id="GO:0032259">
    <property type="term" value="P:methylation"/>
    <property type="evidence" value="ECO:0007669"/>
    <property type="project" value="UniProtKB-KW"/>
</dbReference>
<gene>
    <name evidence="4" type="ORF">GCM10009601_44880</name>
</gene>
<sequence length="264" mass="29618">MHLGSPGNVSQLNAEAPWDAFDPQAYVDHNYKRMIPEDREIISIVRDHFSDHFRITGDRPVRGIDVGAGANLYPAFCMLPWCDDITLLDRAEPNVRYLEAQRLSYDRDWDAFWNLLCEDGAYAALPGDPRKRFAEATQVEQGDLFALSDRPEHWSLGTMFFVAESLSTSHEEFRVAVERFLLSLAPGAPFAAAFMEHSEGYVVGDTHFPACDVGWPEIRSAIEVSADEFKMFTVGEPNAVRDGYSSMIVACGFRRGGNQTLGDR</sequence>
<dbReference type="Pfam" id="PF01234">
    <property type="entry name" value="NNMT_PNMT_TEMT"/>
    <property type="match status" value="1"/>
</dbReference>
<name>A0ABN1Z318_9ACTN</name>
<dbReference type="EMBL" id="BAAAIZ010000069">
    <property type="protein sequence ID" value="GAA1429470.1"/>
    <property type="molecule type" value="Genomic_DNA"/>
</dbReference>
<evidence type="ECO:0000256" key="3">
    <source>
        <dbReference type="ARBA" id="ARBA00022691"/>
    </source>
</evidence>
<accession>A0ABN1Z318</accession>
<keyword evidence="1 4" id="KW-0489">Methyltransferase</keyword>
<keyword evidence="3" id="KW-0949">S-adenosyl-L-methionine</keyword>
<dbReference type="InterPro" id="IPR000940">
    <property type="entry name" value="NNMT_TEMT_trans"/>
</dbReference>
<organism evidence="4 5">
    <name type="scientific">Streptomyces thermospinosisporus</name>
    <dbReference type="NCBI Taxonomy" id="161482"/>
    <lineage>
        <taxon>Bacteria</taxon>
        <taxon>Bacillati</taxon>
        <taxon>Actinomycetota</taxon>
        <taxon>Actinomycetes</taxon>
        <taxon>Kitasatosporales</taxon>
        <taxon>Streptomycetaceae</taxon>
        <taxon>Streptomyces</taxon>
    </lineage>
</organism>
<dbReference type="PANTHER" id="PTHR10867">
    <property type="entry name" value="NNMT/PNMT/TEMT FAMILY MEMBER"/>
    <property type="match status" value="1"/>
</dbReference>
<proteinExistence type="predicted"/>
<keyword evidence="2" id="KW-0808">Transferase</keyword>
<evidence type="ECO:0000313" key="5">
    <source>
        <dbReference type="Proteomes" id="UP001500973"/>
    </source>
</evidence>
<comment type="caution">
    <text evidence="4">The sequence shown here is derived from an EMBL/GenBank/DDBJ whole genome shotgun (WGS) entry which is preliminary data.</text>
</comment>
<protein>
    <submittedName>
        <fullName evidence="4">SCO2525 family SAM-dependent methyltransferase</fullName>
    </submittedName>
</protein>
<dbReference type="Gene3D" id="3.40.50.150">
    <property type="entry name" value="Vaccinia Virus protein VP39"/>
    <property type="match status" value="1"/>
</dbReference>
<dbReference type="Proteomes" id="UP001500973">
    <property type="component" value="Unassembled WGS sequence"/>
</dbReference>
<evidence type="ECO:0000313" key="4">
    <source>
        <dbReference type="EMBL" id="GAA1429470.1"/>
    </source>
</evidence>
<dbReference type="SUPFAM" id="SSF53335">
    <property type="entry name" value="S-adenosyl-L-methionine-dependent methyltransferases"/>
    <property type="match status" value="1"/>
</dbReference>
<dbReference type="PANTHER" id="PTHR10867:SF17">
    <property type="entry name" value="NICOTINAMIDE N-METHYLTRANSFERASE"/>
    <property type="match status" value="1"/>
</dbReference>
<reference evidence="4 5" key="1">
    <citation type="journal article" date="2019" name="Int. J. Syst. Evol. Microbiol.">
        <title>The Global Catalogue of Microorganisms (GCM) 10K type strain sequencing project: providing services to taxonomists for standard genome sequencing and annotation.</title>
        <authorList>
            <consortium name="The Broad Institute Genomics Platform"/>
            <consortium name="The Broad Institute Genome Sequencing Center for Infectious Disease"/>
            <person name="Wu L."/>
            <person name="Ma J."/>
        </authorList>
    </citation>
    <scope>NUCLEOTIDE SEQUENCE [LARGE SCALE GENOMIC DNA]</scope>
    <source>
        <strain evidence="4 5">JCM 11756</strain>
    </source>
</reference>
<dbReference type="NCBIfam" id="NF040568">
    <property type="entry name" value="SCO2525_fam"/>
    <property type="match status" value="1"/>
</dbReference>
<dbReference type="GO" id="GO:0008168">
    <property type="term" value="F:methyltransferase activity"/>
    <property type="evidence" value="ECO:0007669"/>
    <property type="project" value="UniProtKB-KW"/>
</dbReference>